<keyword evidence="3" id="KW-1185">Reference proteome</keyword>
<feature type="region of interest" description="Disordered" evidence="1">
    <location>
        <begin position="165"/>
        <end position="193"/>
    </location>
</feature>
<sequence length="215" mass="23702">MIAANATGASKNRIVKASRMPQEHHKIIIRPHRGLNLSKGSTTAIGTAVIEASGLRAEQASEDVVCPNFKQNIVVISTPEPAHHSDVCPTPDSVQCRGCGALNPPENHICTPTCKFCGGRHPPETKHAGSGFKYPMWYGPAKENATVRDWPRRCLWRRQAYKRAPKTTHAHGDARDPDAARYTGRTVHSKSRGVSDSSEAWSAWCHADNWDHLDR</sequence>
<proteinExistence type="predicted"/>
<dbReference type="AlphaFoldDB" id="A0A9J6DLX7"/>
<dbReference type="Proteomes" id="UP000821866">
    <property type="component" value="Chromosome 6"/>
</dbReference>
<comment type="caution">
    <text evidence="2">The sequence shown here is derived from an EMBL/GenBank/DDBJ whole genome shotgun (WGS) entry which is preliminary data.</text>
</comment>
<organism evidence="2 3">
    <name type="scientific">Rhipicephalus microplus</name>
    <name type="common">Cattle tick</name>
    <name type="synonym">Boophilus microplus</name>
    <dbReference type="NCBI Taxonomy" id="6941"/>
    <lineage>
        <taxon>Eukaryota</taxon>
        <taxon>Metazoa</taxon>
        <taxon>Ecdysozoa</taxon>
        <taxon>Arthropoda</taxon>
        <taxon>Chelicerata</taxon>
        <taxon>Arachnida</taxon>
        <taxon>Acari</taxon>
        <taxon>Parasitiformes</taxon>
        <taxon>Ixodida</taxon>
        <taxon>Ixodoidea</taxon>
        <taxon>Ixodidae</taxon>
        <taxon>Rhipicephalinae</taxon>
        <taxon>Rhipicephalus</taxon>
        <taxon>Boophilus</taxon>
    </lineage>
</organism>
<evidence type="ECO:0000313" key="3">
    <source>
        <dbReference type="Proteomes" id="UP000821866"/>
    </source>
</evidence>
<reference evidence="2" key="2">
    <citation type="submission" date="2021-09" db="EMBL/GenBank/DDBJ databases">
        <authorList>
            <person name="Jia N."/>
            <person name="Wang J."/>
            <person name="Shi W."/>
            <person name="Du L."/>
            <person name="Sun Y."/>
            <person name="Zhan W."/>
            <person name="Jiang J."/>
            <person name="Wang Q."/>
            <person name="Zhang B."/>
            <person name="Ji P."/>
            <person name="Sakyi L.B."/>
            <person name="Cui X."/>
            <person name="Yuan T."/>
            <person name="Jiang B."/>
            <person name="Yang W."/>
            <person name="Lam T.T.-Y."/>
            <person name="Chang Q."/>
            <person name="Ding S."/>
            <person name="Wang X."/>
            <person name="Zhu J."/>
            <person name="Ruan X."/>
            <person name="Zhao L."/>
            <person name="Wei J."/>
            <person name="Que T."/>
            <person name="Du C."/>
            <person name="Cheng J."/>
            <person name="Dai P."/>
            <person name="Han X."/>
            <person name="Huang E."/>
            <person name="Gao Y."/>
            <person name="Liu J."/>
            <person name="Shao H."/>
            <person name="Ye R."/>
            <person name="Li L."/>
            <person name="Wei W."/>
            <person name="Wang X."/>
            <person name="Wang C."/>
            <person name="Huo Q."/>
            <person name="Li W."/>
            <person name="Guo W."/>
            <person name="Chen H."/>
            <person name="Chen S."/>
            <person name="Zhou L."/>
            <person name="Zhou L."/>
            <person name="Ni X."/>
            <person name="Tian J."/>
            <person name="Zhou Y."/>
            <person name="Sheng Y."/>
            <person name="Liu T."/>
            <person name="Pan Y."/>
            <person name="Xia L."/>
            <person name="Li J."/>
            <person name="Zhao F."/>
            <person name="Cao W."/>
        </authorList>
    </citation>
    <scope>NUCLEOTIDE SEQUENCE</scope>
    <source>
        <strain evidence="2">Rmic-2018</strain>
        <tissue evidence="2">Larvae</tissue>
    </source>
</reference>
<name>A0A9J6DLX7_RHIMP</name>
<evidence type="ECO:0000256" key="1">
    <source>
        <dbReference type="SAM" id="MobiDB-lite"/>
    </source>
</evidence>
<reference evidence="2" key="1">
    <citation type="journal article" date="2020" name="Cell">
        <title>Large-Scale Comparative Analyses of Tick Genomes Elucidate Their Genetic Diversity and Vector Capacities.</title>
        <authorList>
            <consortium name="Tick Genome and Microbiome Consortium (TIGMIC)"/>
            <person name="Jia N."/>
            <person name="Wang J."/>
            <person name="Shi W."/>
            <person name="Du L."/>
            <person name="Sun Y."/>
            <person name="Zhan W."/>
            <person name="Jiang J.F."/>
            <person name="Wang Q."/>
            <person name="Zhang B."/>
            <person name="Ji P."/>
            <person name="Bell-Sakyi L."/>
            <person name="Cui X.M."/>
            <person name="Yuan T.T."/>
            <person name="Jiang B.G."/>
            <person name="Yang W.F."/>
            <person name="Lam T.T."/>
            <person name="Chang Q.C."/>
            <person name="Ding S.J."/>
            <person name="Wang X.J."/>
            <person name="Zhu J.G."/>
            <person name="Ruan X.D."/>
            <person name="Zhao L."/>
            <person name="Wei J.T."/>
            <person name="Ye R.Z."/>
            <person name="Que T.C."/>
            <person name="Du C.H."/>
            <person name="Zhou Y.H."/>
            <person name="Cheng J.X."/>
            <person name="Dai P.F."/>
            <person name="Guo W.B."/>
            <person name="Han X.H."/>
            <person name="Huang E.J."/>
            <person name="Li L.F."/>
            <person name="Wei W."/>
            <person name="Gao Y.C."/>
            <person name="Liu J.Z."/>
            <person name="Shao H.Z."/>
            <person name="Wang X."/>
            <person name="Wang C.C."/>
            <person name="Yang T.C."/>
            <person name="Huo Q.B."/>
            <person name="Li W."/>
            <person name="Chen H.Y."/>
            <person name="Chen S.E."/>
            <person name="Zhou L.G."/>
            <person name="Ni X.B."/>
            <person name="Tian J.H."/>
            <person name="Sheng Y."/>
            <person name="Liu T."/>
            <person name="Pan Y.S."/>
            <person name="Xia L.Y."/>
            <person name="Li J."/>
            <person name="Zhao F."/>
            <person name="Cao W.C."/>
        </authorList>
    </citation>
    <scope>NUCLEOTIDE SEQUENCE</scope>
    <source>
        <strain evidence="2">Rmic-2018</strain>
    </source>
</reference>
<dbReference type="EMBL" id="JABSTU010000008">
    <property type="protein sequence ID" value="KAH8023197.1"/>
    <property type="molecule type" value="Genomic_DNA"/>
</dbReference>
<feature type="compositionally biased region" description="Basic and acidic residues" evidence="1">
    <location>
        <begin position="170"/>
        <end position="179"/>
    </location>
</feature>
<protein>
    <submittedName>
        <fullName evidence="2">Uncharacterized protein</fullName>
    </submittedName>
</protein>
<accession>A0A9J6DLX7</accession>
<gene>
    <name evidence="2" type="ORF">HPB51_011311</name>
</gene>
<evidence type="ECO:0000313" key="2">
    <source>
        <dbReference type="EMBL" id="KAH8023197.1"/>
    </source>
</evidence>